<dbReference type="PANTHER" id="PTHR11895">
    <property type="entry name" value="TRANSAMIDASE"/>
    <property type="match status" value="1"/>
</dbReference>
<dbReference type="Proteomes" id="UP000589716">
    <property type="component" value="Unassembled WGS sequence"/>
</dbReference>
<dbReference type="PANTHER" id="PTHR11895:SF76">
    <property type="entry name" value="INDOLEACETAMIDE HYDROLASE"/>
    <property type="match status" value="1"/>
</dbReference>
<dbReference type="NCBIfam" id="NF005686">
    <property type="entry name" value="PRK07486.1"/>
    <property type="match status" value="1"/>
</dbReference>
<evidence type="ECO:0000313" key="3">
    <source>
        <dbReference type="Proteomes" id="UP000589716"/>
    </source>
</evidence>
<dbReference type="Pfam" id="PF01425">
    <property type="entry name" value="Amidase"/>
    <property type="match status" value="1"/>
</dbReference>
<protein>
    <submittedName>
        <fullName evidence="2">Amidase</fullName>
        <ecNumber evidence="2">3.5.1.4</ecNumber>
    </submittedName>
</protein>
<dbReference type="AlphaFoldDB" id="A0A853IML3"/>
<dbReference type="InterPro" id="IPR036928">
    <property type="entry name" value="AS_sf"/>
</dbReference>
<dbReference type="InterPro" id="IPR000120">
    <property type="entry name" value="Amidase"/>
</dbReference>
<dbReference type="Gene3D" id="3.90.1300.10">
    <property type="entry name" value="Amidase signature (AS) domain"/>
    <property type="match status" value="1"/>
</dbReference>
<keyword evidence="3" id="KW-1185">Reference proteome</keyword>
<accession>A0A853IML3</accession>
<evidence type="ECO:0000313" key="2">
    <source>
        <dbReference type="EMBL" id="NZA01522.1"/>
    </source>
</evidence>
<dbReference type="EC" id="3.5.1.4" evidence="2"/>
<proteinExistence type="predicted"/>
<keyword evidence="2" id="KW-0378">Hydrolase</keyword>
<dbReference type="SUPFAM" id="SSF75304">
    <property type="entry name" value="Amidase signature (AS) enzymes"/>
    <property type="match status" value="1"/>
</dbReference>
<sequence>MTALAPDDITALDACALSDAIHARRISCREVMQANLARIHRLNPTYNALVSLRPDDELLAEAEACDAELARGKSGQGSRGWMHGLPQAIKDLAHAEGLPTTLGSPLMTDFIAKEDGLMTARMKAAGAIVIGKTNVPEFGLGSHTFNEVFGATRNAYDPAKSAGGSSGGAAVALALRLLPVADGSDFMGSLRNPAAWNNGFGFRPSQGRVPLWPAVDVWINQLVTEGPMARSVRDVARLLQTQAGWSPDTPLSIADSADWAGAEGQFDLKSQRIGWLGDLDGYLAMEPGILDACTQGLQRLEGLGCAVAPARLGMPPARVWDAWLVWRRVLVASRIAPFFLQAANRPRIKPEAVWEFDQAQGCTANQFLAASVARTQFHQSMLKLFEQHDFLALPAAQVWPFDIGERWPRQIAGRAMDTYHRWMEVVIYATFAGLPCISVPTGFNAAGLPMGLQLIGKPQDDAGVLRLATAYEQAIGDWLAVQPPLQG</sequence>
<dbReference type="GO" id="GO:0004040">
    <property type="term" value="F:amidase activity"/>
    <property type="evidence" value="ECO:0007669"/>
    <property type="project" value="UniProtKB-EC"/>
</dbReference>
<gene>
    <name evidence="2" type="ORF">H0I39_06615</name>
</gene>
<dbReference type="RefSeq" id="WP_180549986.1">
    <property type="nucleotide sequence ID" value="NZ_JACCKX010000001.1"/>
</dbReference>
<comment type="caution">
    <text evidence="2">The sequence shown here is derived from an EMBL/GenBank/DDBJ whole genome shotgun (WGS) entry which is preliminary data.</text>
</comment>
<reference evidence="2 3" key="1">
    <citation type="submission" date="2020-07" db="EMBL/GenBank/DDBJ databases">
        <authorList>
            <person name="Maaloum M."/>
        </authorList>
    </citation>
    <scope>NUCLEOTIDE SEQUENCE [LARGE SCALE GENOMIC DNA]</scope>
    <source>
        <strain evidence="2 3">GCS-AN-3</strain>
    </source>
</reference>
<organism evidence="2 3">
    <name type="scientific">Ottowia beijingensis</name>
    <dbReference type="NCBI Taxonomy" id="1207057"/>
    <lineage>
        <taxon>Bacteria</taxon>
        <taxon>Pseudomonadati</taxon>
        <taxon>Pseudomonadota</taxon>
        <taxon>Betaproteobacteria</taxon>
        <taxon>Burkholderiales</taxon>
        <taxon>Comamonadaceae</taxon>
        <taxon>Ottowia</taxon>
    </lineage>
</organism>
<feature type="domain" description="Amidase" evidence="1">
    <location>
        <begin position="30"/>
        <end position="465"/>
    </location>
</feature>
<dbReference type="InterPro" id="IPR023631">
    <property type="entry name" value="Amidase_dom"/>
</dbReference>
<name>A0A853IML3_9BURK</name>
<dbReference type="EMBL" id="JACCKX010000001">
    <property type="protein sequence ID" value="NZA01522.1"/>
    <property type="molecule type" value="Genomic_DNA"/>
</dbReference>
<evidence type="ECO:0000259" key="1">
    <source>
        <dbReference type="Pfam" id="PF01425"/>
    </source>
</evidence>